<keyword evidence="2" id="KW-0472">Membrane</keyword>
<feature type="region of interest" description="Disordered" evidence="1">
    <location>
        <begin position="1"/>
        <end position="41"/>
    </location>
</feature>
<feature type="region of interest" description="Disordered" evidence="1">
    <location>
        <begin position="74"/>
        <end position="106"/>
    </location>
</feature>
<gene>
    <name evidence="3" type="ORF">GCM10009787_05710</name>
</gene>
<keyword evidence="4" id="KW-1185">Reference proteome</keyword>
<organism evidence="3 4">
    <name type="scientific">Streptomyces bangladeshensis</name>
    <dbReference type="NCBI Taxonomy" id="295352"/>
    <lineage>
        <taxon>Bacteria</taxon>
        <taxon>Bacillati</taxon>
        <taxon>Actinomycetota</taxon>
        <taxon>Actinomycetes</taxon>
        <taxon>Kitasatosporales</taxon>
        <taxon>Streptomycetaceae</taxon>
        <taxon>Streptomyces</taxon>
    </lineage>
</organism>
<comment type="caution">
    <text evidence="3">The sequence shown here is derived from an EMBL/GenBank/DDBJ whole genome shotgun (WGS) entry which is preliminary data.</text>
</comment>
<evidence type="ECO:0000313" key="4">
    <source>
        <dbReference type="Proteomes" id="UP001501391"/>
    </source>
</evidence>
<keyword evidence="2" id="KW-0812">Transmembrane</keyword>
<evidence type="ECO:0000256" key="2">
    <source>
        <dbReference type="SAM" id="Phobius"/>
    </source>
</evidence>
<proteinExistence type="predicted"/>
<dbReference type="CDD" id="cd16913">
    <property type="entry name" value="YkuD_like"/>
    <property type="match status" value="1"/>
</dbReference>
<dbReference type="Proteomes" id="UP001501391">
    <property type="component" value="Unassembled WGS sequence"/>
</dbReference>
<dbReference type="EMBL" id="BAAAOQ010000002">
    <property type="protein sequence ID" value="GAA2191624.1"/>
    <property type="molecule type" value="Genomic_DNA"/>
</dbReference>
<evidence type="ECO:0000256" key="1">
    <source>
        <dbReference type="SAM" id="MobiDB-lite"/>
    </source>
</evidence>
<feature type="compositionally biased region" description="Low complexity" evidence="1">
    <location>
        <begin position="24"/>
        <end position="39"/>
    </location>
</feature>
<evidence type="ECO:0000313" key="3">
    <source>
        <dbReference type="EMBL" id="GAA2191624.1"/>
    </source>
</evidence>
<accession>A0ABN3BCG5</accession>
<name>A0ABN3BCG5_9ACTN</name>
<evidence type="ECO:0008006" key="5">
    <source>
        <dbReference type="Google" id="ProtNLM"/>
    </source>
</evidence>
<keyword evidence="2" id="KW-1133">Transmembrane helix</keyword>
<sequence length="227" mass="23928">MPHDPSGPAAPEDRSDRLTDALREVAAAGRRPAPAPGAAVRRRAVLRRRTRRAGLVSAGLVVAGTAVVAATTLLDPADRPAPPPAATASTTAPAPPPPALESDGTVRDIRIDLTSLELRAGGRTFAISAPGMNAPFRGDAVARVTDRFRHARFSASPTGEIEQHDWVLAFLGPRQQPHYLYGTDGTVDVPGRRASTLSMIGLRTADARWLYEHTVVGAKVTLTGQGM</sequence>
<feature type="compositionally biased region" description="Basic and acidic residues" evidence="1">
    <location>
        <begin position="11"/>
        <end position="23"/>
    </location>
</feature>
<protein>
    <recommendedName>
        <fullName evidence="5">L,D-transpeptidase</fullName>
    </recommendedName>
</protein>
<dbReference type="InterPro" id="IPR005490">
    <property type="entry name" value="LD_TPept_cat_dom"/>
</dbReference>
<reference evidence="3 4" key="1">
    <citation type="journal article" date="2019" name="Int. J. Syst. Evol. Microbiol.">
        <title>The Global Catalogue of Microorganisms (GCM) 10K type strain sequencing project: providing services to taxonomists for standard genome sequencing and annotation.</title>
        <authorList>
            <consortium name="The Broad Institute Genomics Platform"/>
            <consortium name="The Broad Institute Genome Sequencing Center for Infectious Disease"/>
            <person name="Wu L."/>
            <person name="Ma J."/>
        </authorList>
    </citation>
    <scope>NUCLEOTIDE SEQUENCE [LARGE SCALE GENOMIC DNA]</scope>
    <source>
        <strain evidence="3 4">JCM 14924</strain>
    </source>
</reference>
<dbReference type="RefSeq" id="WP_346161980.1">
    <property type="nucleotide sequence ID" value="NZ_BAAAOQ010000002.1"/>
</dbReference>
<feature type="transmembrane region" description="Helical" evidence="2">
    <location>
        <begin position="53"/>
        <end position="74"/>
    </location>
</feature>